<dbReference type="Gene3D" id="3.40.630.30">
    <property type="match status" value="1"/>
</dbReference>
<dbReference type="STRING" id="1346286.SAMN05444362_11921"/>
<dbReference type="InterPro" id="IPR016181">
    <property type="entry name" value="Acyl_CoA_acyltransferase"/>
</dbReference>
<dbReference type="PROSITE" id="PS51186">
    <property type="entry name" value="GNAT"/>
    <property type="match status" value="1"/>
</dbReference>
<dbReference type="EMBL" id="FQUC01000019">
    <property type="protein sequence ID" value="SHG25637.1"/>
    <property type="molecule type" value="Genomic_DNA"/>
</dbReference>
<dbReference type="InterPro" id="IPR000182">
    <property type="entry name" value="GNAT_dom"/>
</dbReference>
<dbReference type="RefSeq" id="WP_062178737.1">
    <property type="nucleotide sequence ID" value="NZ_BBXL01000005.1"/>
</dbReference>
<sequence length="171" mass="19453">MECKIRHWKIEDAEDLAEALNNQKILDNLRDGIPFPYTVEDAKEYITTILNADKEAIYAFAITADDKAIGSIGVFRQVNIHSKTAEIGYYIGEPYWGKGFGATALKQTCDYIFQNTDIIRIFAEPFAYNISSCRILEKCGFEYEGTLRKNAIKNGIILDMKMYSIIKEKAV</sequence>
<dbReference type="OrthoDB" id="9788916at2"/>
<dbReference type="GO" id="GO:0016747">
    <property type="term" value="F:acyltransferase activity, transferring groups other than amino-acyl groups"/>
    <property type="evidence" value="ECO:0007669"/>
    <property type="project" value="InterPro"/>
</dbReference>
<dbReference type="PANTHER" id="PTHR43328:SF1">
    <property type="entry name" value="N-ACETYLTRANSFERASE DOMAIN-CONTAINING PROTEIN"/>
    <property type="match status" value="1"/>
</dbReference>
<reference evidence="3" key="1">
    <citation type="submission" date="2016-11" db="EMBL/GenBank/DDBJ databases">
        <authorList>
            <person name="Varghese N."/>
            <person name="Submissions S."/>
        </authorList>
    </citation>
    <scope>NUCLEOTIDE SEQUENCE [LARGE SCALE GENOMIC DNA]</scope>
    <source>
        <strain evidence="3">DSM 27370</strain>
    </source>
</reference>
<keyword evidence="3" id="KW-1185">Reference proteome</keyword>
<dbReference type="SUPFAM" id="SSF55729">
    <property type="entry name" value="Acyl-CoA N-acyltransferases (Nat)"/>
    <property type="match status" value="1"/>
</dbReference>
<organism evidence="2 3">
    <name type="scientific">Dysgonomonas macrotermitis</name>
    <dbReference type="NCBI Taxonomy" id="1346286"/>
    <lineage>
        <taxon>Bacteria</taxon>
        <taxon>Pseudomonadati</taxon>
        <taxon>Bacteroidota</taxon>
        <taxon>Bacteroidia</taxon>
        <taxon>Bacteroidales</taxon>
        <taxon>Dysgonomonadaceae</taxon>
        <taxon>Dysgonomonas</taxon>
    </lineage>
</organism>
<dbReference type="Pfam" id="PF13302">
    <property type="entry name" value="Acetyltransf_3"/>
    <property type="match status" value="1"/>
</dbReference>
<gene>
    <name evidence="2" type="ORF">SAMN05444362_11921</name>
</gene>
<dbReference type="AlphaFoldDB" id="A0A1M5IBM1"/>
<name>A0A1M5IBM1_9BACT</name>
<evidence type="ECO:0000259" key="1">
    <source>
        <dbReference type="PROSITE" id="PS51186"/>
    </source>
</evidence>
<feature type="domain" description="N-acetyltransferase" evidence="1">
    <location>
        <begin position="3"/>
        <end position="163"/>
    </location>
</feature>
<protein>
    <submittedName>
        <fullName evidence="2">Protein N-acetyltransferase, RimJ/RimL family</fullName>
    </submittedName>
</protein>
<keyword evidence="2" id="KW-0808">Transferase</keyword>
<evidence type="ECO:0000313" key="3">
    <source>
        <dbReference type="Proteomes" id="UP000184480"/>
    </source>
</evidence>
<proteinExistence type="predicted"/>
<accession>A0A1M5IBM1</accession>
<evidence type="ECO:0000313" key="2">
    <source>
        <dbReference type="EMBL" id="SHG25637.1"/>
    </source>
</evidence>
<dbReference type="Proteomes" id="UP000184480">
    <property type="component" value="Unassembled WGS sequence"/>
</dbReference>
<dbReference type="PANTHER" id="PTHR43328">
    <property type="entry name" value="ACETYLTRANSFERASE-RELATED"/>
    <property type="match status" value="1"/>
</dbReference>